<accession>A0AAV3YMK6</accession>
<protein>
    <submittedName>
        <fullName evidence="1">Uncharacterized protein</fullName>
    </submittedName>
</protein>
<dbReference type="Proteomes" id="UP000735302">
    <property type="component" value="Unassembled WGS sequence"/>
</dbReference>
<proteinExistence type="predicted"/>
<dbReference type="EMBL" id="BLXT01001130">
    <property type="protein sequence ID" value="GFN83288.1"/>
    <property type="molecule type" value="Genomic_DNA"/>
</dbReference>
<name>A0AAV3YMK6_9GAST</name>
<evidence type="ECO:0000313" key="2">
    <source>
        <dbReference type="Proteomes" id="UP000735302"/>
    </source>
</evidence>
<comment type="caution">
    <text evidence="1">The sequence shown here is derived from an EMBL/GenBank/DDBJ whole genome shotgun (WGS) entry which is preliminary data.</text>
</comment>
<reference evidence="1 2" key="1">
    <citation type="journal article" date="2021" name="Elife">
        <title>Chloroplast acquisition without the gene transfer in kleptoplastic sea slugs, Plakobranchus ocellatus.</title>
        <authorList>
            <person name="Maeda T."/>
            <person name="Takahashi S."/>
            <person name="Yoshida T."/>
            <person name="Shimamura S."/>
            <person name="Takaki Y."/>
            <person name="Nagai Y."/>
            <person name="Toyoda A."/>
            <person name="Suzuki Y."/>
            <person name="Arimoto A."/>
            <person name="Ishii H."/>
            <person name="Satoh N."/>
            <person name="Nishiyama T."/>
            <person name="Hasebe M."/>
            <person name="Maruyama T."/>
            <person name="Minagawa J."/>
            <person name="Obokata J."/>
            <person name="Shigenobu S."/>
        </authorList>
    </citation>
    <scope>NUCLEOTIDE SEQUENCE [LARGE SCALE GENOMIC DNA]</scope>
</reference>
<dbReference type="AlphaFoldDB" id="A0AAV3YMK6"/>
<gene>
    <name evidence="1" type="ORF">PoB_000979400</name>
</gene>
<keyword evidence="2" id="KW-1185">Reference proteome</keyword>
<organism evidence="1 2">
    <name type="scientific">Plakobranchus ocellatus</name>
    <dbReference type="NCBI Taxonomy" id="259542"/>
    <lineage>
        <taxon>Eukaryota</taxon>
        <taxon>Metazoa</taxon>
        <taxon>Spiralia</taxon>
        <taxon>Lophotrochozoa</taxon>
        <taxon>Mollusca</taxon>
        <taxon>Gastropoda</taxon>
        <taxon>Heterobranchia</taxon>
        <taxon>Euthyneura</taxon>
        <taxon>Panpulmonata</taxon>
        <taxon>Sacoglossa</taxon>
        <taxon>Placobranchoidea</taxon>
        <taxon>Plakobranchidae</taxon>
        <taxon>Plakobranchus</taxon>
    </lineage>
</organism>
<sequence>MGVVGGCWRGGVWDPVVAKRERIHQLADLLGFQPTDLMNVVAELEASKNTIDPTTLANSKAQDLGPAKTTKAAIFQNPPEGVIYGAPTKLDMGFVVGLQNGVGVLVNPMRYLNSFAASSTPFFSFFFYPR</sequence>
<evidence type="ECO:0000313" key="1">
    <source>
        <dbReference type="EMBL" id="GFN83288.1"/>
    </source>
</evidence>